<dbReference type="Pfam" id="PF21781">
    <property type="entry name" value="DUF6876"/>
    <property type="match status" value="1"/>
</dbReference>
<keyword evidence="2" id="KW-0614">Plasmid</keyword>
<dbReference type="KEGG" id="aalg:AREALGSMS7_05016"/>
<accession>A0A221V492</accession>
<name>A0A221V492_9FLAO</name>
<feature type="domain" description="DUF6876" evidence="1">
    <location>
        <begin position="5"/>
        <end position="116"/>
    </location>
</feature>
<dbReference type="AlphaFoldDB" id="A0A221V492"/>
<organism evidence="2 3">
    <name type="scientific">Arenibacter algicola</name>
    <dbReference type="NCBI Taxonomy" id="616991"/>
    <lineage>
        <taxon>Bacteria</taxon>
        <taxon>Pseudomonadati</taxon>
        <taxon>Bacteroidota</taxon>
        <taxon>Flavobacteriia</taxon>
        <taxon>Flavobacteriales</taxon>
        <taxon>Flavobacteriaceae</taxon>
        <taxon>Arenibacter</taxon>
    </lineage>
</organism>
<evidence type="ECO:0000259" key="1">
    <source>
        <dbReference type="Pfam" id="PF21781"/>
    </source>
</evidence>
<protein>
    <recommendedName>
        <fullName evidence="1">DUF6876 domain-containing protein</fullName>
    </recommendedName>
</protein>
<reference evidence="2 3" key="1">
    <citation type="submission" date="2017-07" db="EMBL/GenBank/DDBJ databases">
        <title>Genome Sequence of Arenibacter algicola Strain SMS7 Isolated from a culture of the Diatom Skeletonema marinoi.</title>
        <authorList>
            <person name="Topel M."/>
            <person name="Pinder M.I.M."/>
            <person name="Johansson O.N."/>
            <person name="Kourtchenko O."/>
            <person name="Godhe A."/>
            <person name="Clarke A.K."/>
        </authorList>
    </citation>
    <scope>NUCLEOTIDE SEQUENCE [LARGE SCALE GENOMIC DNA]</scope>
    <source>
        <strain evidence="2 3">SMS7</strain>
        <plasmid evidence="3">Plasmid psms7</plasmid>
    </source>
</reference>
<gene>
    <name evidence="2" type="ORF">AREALGSMS7_05016</name>
</gene>
<dbReference type="Proteomes" id="UP000204551">
    <property type="component" value="Plasmid pSMS7"/>
</dbReference>
<evidence type="ECO:0000313" key="2">
    <source>
        <dbReference type="EMBL" id="ASO08389.1"/>
    </source>
</evidence>
<proteinExistence type="predicted"/>
<dbReference type="InterPro" id="IPR049241">
    <property type="entry name" value="DUF6876"/>
</dbReference>
<evidence type="ECO:0000313" key="3">
    <source>
        <dbReference type="Proteomes" id="UP000204551"/>
    </source>
</evidence>
<sequence>MNTERIRHELAGFQATGQLYRYPYFNFIYTDGIKLMAELCKADWLVTDSAIQAMDLMKQSAFVTIDLFKEGDTAKIDYSDGNGNILHRQGYSFTDFPLETFRMYFVNNTLLLPSEY</sequence>
<geneLocation type="plasmid" evidence="3">
    <name>psms7</name>
</geneLocation>
<dbReference type="EMBL" id="CP022516">
    <property type="protein sequence ID" value="ASO08389.1"/>
    <property type="molecule type" value="Genomic_DNA"/>
</dbReference>